<accession>A0A1H8KPC7</accession>
<reference evidence="17 18" key="1">
    <citation type="submission" date="2016-10" db="EMBL/GenBank/DDBJ databases">
        <authorList>
            <person name="de Groot N.N."/>
        </authorList>
    </citation>
    <scope>NUCLEOTIDE SEQUENCE [LARGE SCALE GENOMIC DNA]</scope>
    <source>
        <strain evidence="17 18">DSM 15123</strain>
    </source>
</reference>
<dbReference type="SMART" id="SM00436">
    <property type="entry name" value="TOP1Bc"/>
    <property type="match status" value="1"/>
</dbReference>
<keyword evidence="18" id="KW-1185">Reference proteome</keyword>
<dbReference type="PROSITE" id="PS00396">
    <property type="entry name" value="TOPO_IA_1"/>
    <property type="match status" value="1"/>
</dbReference>
<protein>
    <recommendedName>
        <fullName evidence="3">DNA topoisomerase</fullName>
        <ecNumber evidence="3">5.6.2.1</ecNumber>
    </recommendedName>
    <alternativeName>
        <fullName evidence="12">Omega-protein</fullName>
    </alternativeName>
    <alternativeName>
        <fullName evidence="11">Relaxing enzyme</fullName>
    </alternativeName>
    <alternativeName>
        <fullName evidence="9">Swivelase</fullName>
    </alternativeName>
    <alternativeName>
        <fullName evidence="10">Untwisting enzyme</fullName>
    </alternativeName>
</protein>
<sequence>MSKALVIAEKPSVAQDIVRALTPVAGQFAKHDDHFENERYIVTSAVGHLVEIQAPEQYDVKRGKWSFANLPVIPPHFDLKPVDKTKTRLNAVVKQAKRKDVTELINACDAGREGELIFRLIEQYAGGAKPLGKPVRRLWLQSMTQQAIRDGFDKLRTDQQMQGLADAARSRSEADWLVGINGTRAMTAFNSRDGGFFLTTVGRVQTPTLAIVVEREEKIRQFVSRDYWEVHATFGAEAGEYAGKWFDPAWKKGEDAEARADRLWNQEQARAIANAVRGKAASVTEESKPTTQASPLLFDLTSLQREANGKFGFSAKTTLSLAQSLYERHKALTYPRTDARHLPEDYLGVAHKTFAMLAGSGMSHLAPYAQQAIDKGYIKPSRRIFDNSKVSDHFAIIPTLQAPGQLSEAERKLYDLVVRRFMAVFYPSAEFTVTTRISTVSVPADTPAAGGERIGTSHHFRSDGKVLVKPGWLAIYGKEAAAEAGDDKDGKHLVPVKPGEMVRTEHAEAKGLKTKPPARYSEATLLGAMEGAGKWIEDDELREAMQEKGLGTPATRAAIIEGLLTEKYLLREGREMIPTAKAFQLMTLLRGLQVEELSKPELTGNWEYKLAQIEHGKLSRAAFMQDIAAMTERIVRKAKEYDRDTVPGNYATLATPCPNCGGVVKENYRRYGCTGAQGAAEGCGFSIPKTPGGRTFDAPEVEQLLADKRIGPLEGFRSKAGWPFTAELQLVRDEELNNWKLEFDFGNEDEAESGELADFAGAHVLGKCPSCGSNVVEHGSSYVCEKAVPTVAHPTPSCKFKTGTIILQQPISHEQLAKLLVDGKTDLLDKFISNKTRRAFKAFLVWDAAAGKVGFEFEPRAGGKGAPARRGAAAAAKAPAKGKSARAAAGDGESTAGKPAKATKAAAGKTGTKAAATKASASKAAAPRKPRASAAGTLKPSTELAAVIGDELVSRPQAMKKIWDYIKAQNLQDPKDKRTIVADDKLRAVLGADSVNMFAIAGIIGKHVS</sequence>
<dbReference type="STRING" id="1121117.SAMN02745977_02405"/>
<proteinExistence type="inferred from homology"/>
<dbReference type="CDD" id="cd00186">
    <property type="entry name" value="TOP1Ac"/>
    <property type="match status" value="1"/>
</dbReference>
<evidence type="ECO:0000256" key="10">
    <source>
        <dbReference type="ARBA" id="ARBA00031985"/>
    </source>
</evidence>
<dbReference type="PANTHER" id="PTHR11390">
    <property type="entry name" value="PROKARYOTIC DNA TOPOISOMERASE"/>
    <property type="match status" value="1"/>
</dbReference>
<evidence type="ECO:0000259" key="14">
    <source>
        <dbReference type="PROSITE" id="PS50880"/>
    </source>
</evidence>
<evidence type="ECO:0000259" key="15">
    <source>
        <dbReference type="PROSITE" id="PS51925"/>
    </source>
</evidence>
<gene>
    <name evidence="17" type="ORF">SAMN02745977_02405</name>
</gene>
<dbReference type="Gene3D" id="2.70.20.10">
    <property type="entry name" value="Topoisomerase I, domain 3"/>
    <property type="match status" value="1"/>
</dbReference>
<dbReference type="InterPro" id="IPR036885">
    <property type="entry name" value="SWIB_MDM2_dom_sf"/>
</dbReference>
<dbReference type="GO" id="GO:0006281">
    <property type="term" value="P:DNA repair"/>
    <property type="evidence" value="ECO:0007669"/>
    <property type="project" value="TreeGrafter"/>
</dbReference>
<evidence type="ECO:0000256" key="9">
    <source>
        <dbReference type="ARBA" id="ARBA00030003"/>
    </source>
</evidence>
<dbReference type="Gene3D" id="1.10.460.10">
    <property type="entry name" value="Topoisomerase I, domain 2"/>
    <property type="match status" value="1"/>
</dbReference>
<evidence type="ECO:0000256" key="7">
    <source>
        <dbReference type="ARBA" id="ARBA00023125"/>
    </source>
</evidence>
<evidence type="ECO:0000256" key="2">
    <source>
        <dbReference type="ARBA" id="ARBA00009446"/>
    </source>
</evidence>
<evidence type="ECO:0000256" key="11">
    <source>
        <dbReference type="ARBA" id="ARBA00032235"/>
    </source>
</evidence>
<dbReference type="GO" id="GO:0003677">
    <property type="term" value="F:DNA binding"/>
    <property type="evidence" value="ECO:0007669"/>
    <property type="project" value="UniProtKB-KW"/>
</dbReference>
<evidence type="ECO:0000256" key="12">
    <source>
        <dbReference type="ARBA" id="ARBA00032877"/>
    </source>
</evidence>
<feature type="domain" description="DM2" evidence="15">
    <location>
        <begin position="933"/>
        <end position="1009"/>
    </location>
</feature>
<dbReference type="SMART" id="SM00151">
    <property type="entry name" value="SWIB"/>
    <property type="match status" value="1"/>
</dbReference>
<dbReference type="PRINTS" id="PR00417">
    <property type="entry name" value="PRTPISMRASEI"/>
</dbReference>
<evidence type="ECO:0000256" key="1">
    <source>
        <dbReference type="ARBA" id="ARBA00000213"/>
    </source>
</evidence>
<dbReference type="Gene3D" id="3.40.50.140">
    <property type="match status" value="1"/>
</dbReference>
<dbReference type="CDD" id="cd10567">
    <property type="entry name" value="SWIB-MDM2_like"/>
    <property type="match status" value="1"/>
</dbReference>
<dbReference type="NCBIfam" id="NF006032">
    <property type="entry name" value="PRK08173.1"/>
    <property type="match status" value="1"/>
</dbReference>
<dbReference type="InterPro" id="IPR013825">
    <property type="entry name" value="Topo_IA_cen_sub2"/>
</dbReference>
<name>A0A1H8KPC7_9BURK</name>
<evidence type="ECO:0000256" key="4">
    <source>
        <dbReference type="ARBA" id="ARBA00022723"/>
    </source>
</evidence>
<dbReference type="GO" id="GO:0006265">
    <property type="term" value="P:DNA topological change"/>
    <property type="evidence" value="ECO:0007669"/>
    <property type="project" value="InterPro"/>
</dbReference>
<dbReference type="PROSITE" id="PS50880">
    <property type="entry name" value="TOPRIM"/>
    <property type="match status" value="1"/>
</dbReference>
<evidence type="ECO:0000259" key="16">
    <source>
        <dbReference type="PROSITE" id="PS52039"/>
    </source>
</evidence>
<dbReference type="InterPro" id="IPR013824">
    <property type="entry name" value="Topo_IA_cen_sub1"/>
</dbReference>
<evidence type="ECO:0000313" key="17">
    <source>
        <dbReference type="EMBL" id="SEN94611.1"/>
    </source>
</evidence>
<evidence type="ECO:0000256" key="5">
    <source>
        <dbReference type="ARBA" id="ARBA00022842"/>
    </source>
</evidence>
<dbReference type="PANTHER" id="PTHR11390:SF21">
    <property type="entry name" value="DNA TOPOISOMERASE 3-ALPHA"/>
    <property type="match status" value="1"/>
</dbReference>
<evidence type="ECO:0000256" key="6">
    <source>
        <dbReference type="ARBA" id="ARBA00023029"/>
    </source>
</evidence>
<dbReference type="InterPro" id="IPR023406">
    <property type="entry name" value="Topo_IA_AS"/>
</dbReference>
<keyword evidence="5" id="KW-0460">Magnesium</keyword>
<feature type="domain" description="Topo IA-type catalytic" evidence="16">
    <location>
        <begin position="161"/>
        <end position="635"/>
    </location>
</feature>
<dbReference type="InterPro" id="IPR023405">
    <property type="entry name" value="Topo_IA_core_domain"/>
</dbReference>
<dbReference type="Proteomes" id="UP000199531">
    <property type="component" value="Unassembled WGS sequence"/>
</dbReference>
<dbReference type="InterPro" id="IPR005738">
    <property type="entry name" value="TopoIII"/>
</dbReference>
<dbReference type="InterPro" id="IPR000380">
    <property type="entry name" value="Topo_IA"/>
</dbReference>
<dbReference type="Pfam" id="PF02201">
    <property type="entry name" value="SWIB"/>
    <property type="match status" value="1"/>
</dbReference>
<evidence type="ECO:0000256" key="8">
    <source>
        <dbReference type="ARBA" id="ARBA00023235"/>
    </source>
</evidence>
<dbReference type="EMBL" id="FOCW01000012">
    <property type="protein sequence ID" value="SEN94611.1"/>
    <property type="molecule type" value="Genomic_DNA"/>
</dbReference>
<dbReference type="Gene3D" id="1.10.245.10">
    <property type="entry name" value="SWIB/MDM2 domain"/>
    <property type="match status" value="1"/>
</dbReference>
<dbReference type="Pfam" id="PF01131">
    <property type="entry name" value="Topoisom_bac"/>
    <property type="match status" value="1"/>
</dbReference>
<keyword evidence="8 17" id="KW-0413">Isomerase</keyword>
<comment type="similarity">
    <text evidence="2">Belongs to the type IA topoisomerase family.</text>
</comment>
<feature type="compositionally biased region" description="Low complexity" evidence="13">
    <location>
        <begin position="866"/>
        <end position="925"/>
    </location>
</feature>
<evidence type="ECO:0000256" key="3">
    <source>
        <dbReference type="ARBA" id="ARBA00012891"/>
    </source>
</evidence>
<dbReference type="InterPro" id="IPR013826">
    <property type="entry name" value="Topo_IA_cen_sub3"/>
</dbReference>
<organism evidence="17 18">
    <name type="scientific">Brachymonas denitrificans DSM 15123</name>
    <dbReference type="NCBI Taxonomy" id="1121117"/>
    <lineage>
        <taxon>Bacteria</taxon>
        <taxon>Pseudomonadati</taxon>
        <taxon>Pseudomonadota</taxon>
        <taxon>Betaproteobacteria</taxon>
        <taxon>Burkholderiales</taxon>
        <taxon>Comamonadaceae</taxon>
        <taxon>Brachymonas</taxon>
    </lineage>
</organism>
<dbReference type="GO" id="GO:0006310">
    <property type="term" value="P:DNA recombination"/>
    <property type="evidence" value="ECO:0007669"/>
    <property type="project" value="TreeGrafter"/>
</dbReference>
<dbReference type="InterPro" id="IPR003601">
    <property type="entry name" value="Topo_IA_2"/>
</dbReference>
<dbReference type="GO" id="GO:0003917">
    <property type="term" value="F:DNA topoisomerase type I (single strand cut, ATP-independent) activity"/>
    <property type="evidence" value="ECO:0007669"/>
    <property type="project" value="UniProtKB-EC"/>
</dbReference>
<dbReference type="GO" id="GO:0046872">
    <property type="term" value="F:metal ion binding"/>
    <property type="evidence" value="ECO:0007669"/>
    <property type="project" value="UniProtKB-KW"/>
</dbReference>
<dbReference type="SMART" id="SM00493">
    <property type="entry name" value="TOPRIM"/>
    <property type="match status" value="1"/>
</dbReference>
<dbReference type="SUPFAM" id="SSF56712">
    <property type="entry name" value="Prokaryotic type I DNA topoisomerase"/>
    <property type="match status" value="1"/>
</dbReference>
<dbReference type="PROSITE" id="PS52039">
    <property type="entry name" value="TOPO_IA_2"/>
    <property type="match status" value="1"/>
</dbReference>
<dbReference type="PROSITE" id="PS51925">
    <property type="entry name" value="SWIB_MDM2"/>
    <property type="match status" value="1"/>
</dbReference>
<dbReference type="NCBIfam" id="NF005829">
    <property type="entry name" value="PRK07726.1"/>
    <property type="match status" value="1"/>
</dbReference>
<dbReference type="CDD" id="cd03362">
    <property type="entry name" value="TOPRIM_TopoIA_TopoIII"/>
    <property type="match status" value="1"/>
</dbReference>
<dbReference type="Pfam" id="PF13342">
    <property type="entry name" value="Toprim_Crpt"/>
    <property type="match status" value="2"/>
</dbReference>
<dbReference type="Gene3D" id="1.10.290.10">
    <property type="entry name" value="Topoisomerase I, domain 4"/>
    <property type="match status" value="1"/>
</dbReference>
<dbReference type="OrthoDB" id="9803554at2"/>
<feature type="region of interest" description="Disordered" evidence="13">
    <location>
        <begin position="860"/>
        <end position="937"/>
    </location>
</feature>
<dbReference type="Pfam" id="PF01751">
    <property type="entry name" value="Toprim"/>
    <property type="match status" value="1"/>
</dbReference>
<dbReference type="InterPro" id="IPR025589">
    <property type="entry name" value="Toprim_C_rpt"/>
</dbReference>
<dbReference type="GO" id="GO:0043597">
    <property type="term" value="C:cytoplasmic replication fork"/>
    <property type="evidence" value="ECO:0007669"/>
    <property type="project" value="TreeGrafter"/>
</dbReference>
<evidence type="ECO:0000313" key="18">
    <source>
        <dbReference type="Proteomes" id="UP000199531"/>
    </source>
</evidence>
<feature type="domain" description="Toprim" evidence="14">
    <location>
        <begin position="3"/>
        <end position="144"/>
    </location>
</feature>
<dbReference type="InterPro" id="IPR019835">
    <property type="entry name" value="SWIB_domain"/>
</dbReference>
<dbReference type="EC" id="5.6.2.1" evidence="3"/>
<dbReference type="SMART" id="SM00437">
    <property type="entry name" value="TOP1Ac"/>
    <property type="match status" value="1"/>
</dbReference>
<dbReference type="AlphaFoldDB" id="A0A1H8KPC7"/>
<keyword evidence="4" id="KW-0479">Metal-binding</keyword>
<keyword evidence="6" id="KW-0799">Topoisomerase</keyword>
<dbReference type="NCBIfam" id="NF011313">
    <property type="entry name" value="PRK14724.1"/>
    <property type="match status" value="1"/>
</dbReference>
<comment type="catalytic activity">
    <reaction evidence="1">
        <text>ATP-independent breakage of single-stranded DNA, followed by passage and rejoining.</text>
        <dbReference type="EC" id="5.6.2.1"/>
    </reaction>
</comment>
<dbReference type="InterPro" id="IPR013497">
    <property type="entry name" value="Topo_IA_cen"/>
</dbReference>
<dbReference type="InterPro" id="IPR006171">
    <property type="entry name" value="TOPRIM_dom"/>
</dbReference>
<dbReference type="NCBIfam" id="TIGR01056">
    <property type="entry name" value="topB"/>
    <property type="match status" value="1"/>
</dbReference>
<dbReference type="InterPro" id="IPR003121">
    <property type="entry name" value="SWIB_MDM2_domain"/>
</dbReference>
<keyword evidence="7" id="KW-0238">DNA-binding</keyword>
<dbReference type="SUPFAM" id="SSF47592">
    <property type="entry name" value="SWIB/MDM2 domain"/>
    <property type="match status" value="1"/>
</dbReference>
<evidence type="ECO:0000256" key="13">
    <source>
        <dbReference type="SAM" id="MobiDB-lite"/>
    </source>
</evidence>
<dbReference type="InterPro" id="IPR034144">
    <property type="entry name" value="TOPRIM_TopoIII"/>
</dbReference>
<dbReference type="InterPro" id="IPR003602">
    <property type="entry name" value="Topo_IA_DNA-bd_dom"/>
</dbReference>
<dbReference type="RefSeq" id="WP_091818271.1">
    <property type="nucleotide sequence ID" value="NZ_FOCW01000012.1"/>
</dbReference>